<evidence type="ECO:0000256" key="7">
    <source>
        <dbReference type="SAM" id="MobiDB-lite"/>
    </source>
</evidence>
<feature type="domain" description="SET" evidence="8">
    <location>
        <begin position="561"/>
        <end position="679"/>
    </location>
</feature>
<evidence type="ECO:0000259" key="9">
    <source>
        <dbReference type="PROSITE" id="PS51633"/>
    </source>
</evidence>
<dbReference type="GO" id="GO:0005634">
    <property type="term" value="C:nucleus"/>
    <property type="evidence" value="ECO:0007669"/>
    <property type="project" value="TreeGrafter"/>
</dbReference>
<keyword evidence="1" id="KW-0489">Methyltransferase</keyword>
<name>A0A7S2JVJ5_9STRA</name>
<dbReference type="Pfam" id="PF18264">
    <property type="entry name" value="preSET_CXC"/>
    <property type="match status" value="1"/>
</dbReference>
<evidence type="ECO:0000256" key="1">
    <source>
        <dbReference type="ARBA" id="ARBA00022603"/>
    </source>
</evidence>
<dbReference type="Pfam" id="PF21358">
    <property type="entry name" value="Ezh2_MCSS"/>
    <property type="match status" value="1"/>
</dbReference>
<feature type="region of interest" description="Disordered" evidence="7">
    <location>
        <begin position="44"/>
        <end position="64"/>
    </location>
</feature>
<dbReference type="InterPro" id="IPR046341">
    <property type="entry name" value="SET_dom_sf"/>
</dbReference>
<feature type="region of interest" description="Disordered" evidence="7">
    <location>
        <begin position="226"/>
        <end position="258"/>
    </location>
</feature>
<evidence type="ECO:0000256" key="6">
    <source>
        <dbReference type="ARBA" id="ARBA00048568"/>
    </source>
</evidence>
<dbReference type="InterPro" id="IPR041355">
    <property type="entry name" value="Pre-SET_CXC"/>
</dbReference>
<dbReference type="SMART" id="SM01114">
    <property type="entry name" value="CXC"/>
    <property type="match status" value="1"/>
</dbReference>
<dbReference type="InterPro" id="IPR033467">
    <property type="entry name" value="Tesmin/TSO1-like_CXC"/>
</dbReference>
<feature type="domain" description="CXC" evidence="9">
    <location>
        <begin position="449"/>
        <end position="551"/>
    </location>
</feature>
<organism evidence="10">
    <name type="scientific">Leptocylindrus danicus</name>
    <dbReference type="NCBI Taxonomy" id="163516"/>
    <lineage>
        <taxon>Eukaryota</taxon>
        <taxon>Sar</taxon>
        <taxon>Stramenopiles</taxon>
        <taxon>Ochrophyta</taxon>
        <taxon>Bacillariophyta</taxon>
        <taxon>Coscinodiscophyceae</taxon>
        <taxon>Chaetocerotophycidae</taxon>
        <taxon>Leptocylindrales</taxon>
        <taxon>Leptocylindraceae</taxon>
        <taxon>Leptocylindrus</taxon>
    </lineage>
</organism>
<dbReference type="InterPro" id="IPR048358">
    <property type="entry name" value="EZH1/2_MCSS"/>
</dbReference>
<sequence>MSKRPHCSDSALLDAYNNVVSSQNEKLANEILIEQQSALQSLRDAGAAKTEEQSKIHDTLPSSVDDDAKLPAQDVYTMKCWLSRGGGVKRRLSKLYLEGGAMKAPRHSATIFMRGNYAAEDEKAFRYIPYFGDDDKDETAAQLFDKDLRERIQEFGTAYQENQKKGTIDNILRLLLKRGKISLAQQSLHIDIKEELAELLDISDNTIEKRYHILINDTGYSDLSEAENHGDVTSRWRSPQKLSSTKKGKKMPNNSSSPYELPYADLCDSFRSLFCRRCFSYDCNMHGNLEKPDVDVMADLALAKEQEGGWHVRSDGDSKKNQSNLNTVESKENRSFNNLNEKELTEGSLKNDADELCNDLQSKTGVTTTDEPLSPLTRSICARAYTIFKGGTQKMGHVLDADIPTVARFCENRGFQEKNVMLCHEIVDSSKKRKKGNKGNAFHKSMRHYNPAWLKRVTEAEIFPLFTPCIHEGQCNEKNCSCVENAFFCTKHCIWGSKSRNFYRGCACESKCTTNSCSCYAAKRECDPDLCKHCGACCDEPNKPATKQRCRNDNLSMRRHQRLLIAESSIKDAGWGLFTKYALKKGDFIQEYVGEVISQEEADRRGLIYDKVNRSYLFNMTSDTVVDASRKGNKTKFANHSSDKPNCFTRMVTVNGDARVGLFAKEDIAPESELFFDYRYEVGIESENFLKPATNVSWMKKSKMKSTSKKNV</sequence>
<evidence type="ECO:0000256" key="2">
    <source>
        <dbReference type="ARBA" id="ARBA00022679"/>
    </source>
</evidence>
<evidence type="ECO:0000256" key="5">
    <source>
        <dbReference type="ARBA" id="ARBA00023163"/>
    </source>
</evidence>
<dbReference type="InterPro" id="IPR026489">
    <property type="entry name" value="CXC_dom"/>
</dbReference>
<dbReference type="GO" id="GO:0140951">
    <property type="term" value="F:histone H3K27 trimethyltransferase activity"/>
    <property type="evidence" value="ECO:0007669"/>
    <property type="project" value="UniProtKB-EC"/>
</dbReference>
<dbReference type="PANTHER" id="PTHR45747">
    <property type="entry name" value="HISTONE-LYSINE N-METHYLTRANSFERASE E(Z)"/>
    <property type="match status" value="1"/>
</dbReference>
<dbReference type="PROSITE" id="PS51633">
    <property type="entry name" value="CXC"/>
    <property type="match status" value="1"/>
</dbReference>
<dbReference type="CDD" id="cd10519">
    <property type="entry name" value="SET_EZH"/>
    <property type="match status" value="1"/>
</dbReference>
<dbReference type="PROSITE" id="PS50280">
    <property type="entry name" value="SET"/>
    <property type="match status" value="1"/>
</dbReference>
<dbReference type="EMBL" id="HBGY01001445">
    <property type="protein sequence ID" value="CAD9556933.1"/>
    <property type="molecule type" value="Transcribed_RNA"/>
</dbReference>
<dbReference type="GO" id="GO:0032259">
    <property type="term" value="P:methylation"/>
    <property type="evidence" value="ECO:0007669"/>
    <property type="project" value="UniProtKB-KW"/>
</dbReference>
<dbReference type="GO" id="GO:0031507">
    <property type="term" value="P:heterochromatin formation"/>
    <property type="evidence" value="ECO:0007669"/>
    <property type="project" value="TreeGrafter"/>
</dbReference>
<evidence type="ECO:0000256" key="3">
    <source>
        <dbReference type="ARBA" id="ARBA00022691"/>
    </source>
</evidence>
<feature type="region of interest" description="Disordered" evidence="7">
    <location>
        <begin position="308"/>
        <end position="335"/>
    </location>
</feature>
<dbReference type="GO" id="GO:0003682">
    <property type="term" value="F:chromatin binding"/>
    <property type="evidence" value="ECO:0007669"/>
    <property type="project" value="TreeGrafter"/>
</dbReference>
<dbReference type="InterPro" id="IPR001214">
    <property type="entry name" value="SET_dom"/>
</dbReference>
<keyword evidence="4" id="KW-0805">Transcription regulation</keyword>
<proteinExistence type="predicted"/>
<dbReference type="AlphaFoldDB" id="A0A7S2JVJ5"/>
<accession>A0A7S2JVJ5</accession>
<dbReference type="PANTHER" id="PTHR45747:SF4">
    <property type="entry name" value="HISTONE-LYSINE N-METHYLTRANSFERASE E(Z)"/>
    <property type="match status" value="1"/>
</dbReference>
<keyword evidence="3" id="KW-0949">S-adenosyl-L-methionine</keyword>
<keyword evidence="2" id="KW-0808">Transferase</keyword>
<dbReference type="SUPFAM" id="SSF82199">
    <property type="entry name" value="SET domain"/>
    <property type="match status" value="1"/>
</dbReference>
<evidence type="ECO:0000256" key="4">
    <source>
        <dbReference type="ARBA" id="ARBA00023015"/>
    </source>
</evidence>
<comment type="catalytic activity">
    <reaction evidence="6">
        <text>L-lysyl(27)-[histone H3] + 3 S-adenosyl-L-methionine = N(6),N(6),N(6)-trimethyl-L-lysyl(27)-[histone H3] + 3 S-adenosyl-L-homocysteine + 3 H(+)</text>
        <dbReference type="Rhea" id="RHEA:60292"/>
        <dbReference type="Rhea" id="RHEA-COMP:15535"/>
        <dbReference type="Rhea" id="RHEA-COMP:15548"/>
        <dbReference type="ChEBI" id="CHEBI:15378"/>
        <dbReference type="ChEBI" id="CHEBI:29969"/>
        <dbReference type="ChEBI" id="CHEBI:57856"/>
        <dbReference type="ChEBI" id="CHEBI:59789"/>
        <dbReference type="ChEBI" id="CHEBI:61961"/>
        <dbReference type="EC" id="2.1.1.356"/>
    </reaction>
</comment>
<protein>
    <submittedName>
        <fullName evidence="10">Uncharacterized protein</fullName>
    </submittedName>
</protein>
<keyword evidence="5" id="KW-0804">Transcription</keyword>
<dbReference type="SMART" id="SM00317">
    <property type="entry name" value="SET"/>
    <property type="match status" value="1"/>
</dbReference>
<feature type="compositionally biased region" description="Basic and acidic residues" evidence="7">
    <location>
        <begin position="308"/>
        <end position="320"/>
    </location>
</feature>
<dbReference type="InterPro" id="IPR045318">
    <property type="entry name" value="EZH1/2-like"/>
</dbReference>
<evidence type="ECO:0000259" key="8">
    <source>
        <dbReference type="PROSITE" id="PS50280"/>
    </source>
</evidence>
<feature type="compositionally biased region" description="Basic and acidic residues" evidence="7">
    <location>
        <begin position="49"/>
        <end position="58"/>
    </location>
</feature>
<evidence type="ECO:0000313" key="10">
    <source>
        <dbReference type="EMBL" id="CAD9556933.1"/>
    </source>
</evidence>
<dbReference type="Pfam" id="PF00856">
    <property type="entry name" value="SET"/>
    <property type="match status" value="1"/>
</dbReference>
<dbReference type="Gene3D" id="2.170.270.10">
    <property type="entry name" value="SET domain"/>
    <property type="match status" value="1"/>
</dbReference>
<gene>
    <name evidence="10" type="ORF">LDAN0321_LOCUS997</name>
</gene>
<reference evidence="10" key="1">
    <citation type="submission" date="2021-01" db="EMBL/GenBank/DDBJ databases">
        <authorList>
            <person name="Corre E."/>
            <person name="Pelletier E."/>
            <person name="Niang G."/>
            <person name="Scheremetjew M."/>
            <person name="Finn R."/>
            <person name="Kale V."/>
            <person name="Holt S."/>
            <person name="Cochrane G."/>
            <person name="Meng A."/>
            <person name="Brown T."/>
            <person name="Cohen L."/>
        </authorList>
    </citation>
    <scope>NUCLEOTIDE SEQUENCE</scope>
    <source>
        <strain evidence="10">B650</strain>
    </source>
</reference>